<dbReference type="RefSeq" id="WP_034652830.1">
    <property type="nucleotide sequence ID" value="NZ_BCVB01000005.1"/>
</dbReference>
<comment type="subcellular location">
    <subcellularLocation>
        <location evidence="1">Membrane</location>
        <topology evidence="1">Multi-pass membrane protein</topology>
    </subcellularLocation>
</comment>
<dbReference type="GO" id="GO:0006784">
    <property type="term" value="P:heme A biosynthetic process"/>
    <property type="evidence" value="ECO:0007669"/>
    <property type="project" value="InterPro"/>
</dbReference>
<evidence type="ECO:0000256" key="11">
    <source>
        <dbReference type="ARBA" id="ARBA00023444"/>
    </source>
</evidence>
<keyword evidence="7" id="KW-0408">Iron</keyword>
<evidence type="ECO:0000256" key="4">
    <source>
        <dbReference type="ARBA" id="ARBA00022723"/>
    </source>
</evidence>
<keyword evidence="3" id="KW-0812">Transmembrane</keyword>
<name>A0A0B6AN40_PRIM2</name>
<keyword evidence="9" id="KW-0472">Membrane</keyword>
<dbReference type="AlphaFoldDB" id="A0A0B6AN40"/>
<dbReference type="PANTHER" id="PTHR35457">
    <property type="entry name" value="HEME A SYNTHASE"/>
    <property type="match status" value="1"/>
</dbReference>
<comment type="pathway">
    <text evidence="11">Porphyrin-containing compound metabolism.</text>
</comment>
<reference evidence="12 13" key="1">
    <citation type="journal article" date="2015" name="Genome Announc.">
        <title>Complete genome sequences for 35 biothreat assay-relevant bacillus species.</title>
        <authorList>
            <person name="Johnson S.L."/>
            <person name="Daligault H.E."/>
            <person name="Davenport K.W."/>
            <person name="Jaissle J."/>
            <person name="Frey K.G."/>
            <person name="Ladner J.T."/>
            <person name="Broomall S.M."/>
            <person name="Bishop-Lilly K.A."/>
            <person name="Bruce D.C."/>
            <person name="Gibbons H.S."/>
            <person name="Coyne S.R."/>
            <person name="Lo C.C."/>
            <person name="Meincke L."/>
            <person name="Munk A.C."/>
            <person name="Koroleva G.I."/>
            <person name="Rosenzweig C.N."/>
            <person name="Palacios G.F."/>
            <person name="Redden C.L."/>
            <person name="Minogue T.D."/>
            <person name="Chain P.S."/>
        </authorList>
    </citation>
    <scope>NUCLEOTIDE SEQUENCE [LARGE SCALE GENOMIC DNA]</scope>
    <source>
        <strain evidence="13">ATCC 14581 / DSM 32 / JCM 2506 / NBRC 15308 / NCIMB 9376 / NCTC 10342 / NRRL B-14308 / VKM B-512</strain>
    </source>
</reference>
<evidence type="ECO:0000313" key="13">
    <source>
        <dbReference type="Proteomes" id="UP000031829"/>
    </source>
</evidence>
<dbReference type="KEGG" id="bmeg:BG04_4207"/>
<evidence type="ECO:0000256" key="3">
    <source>
        <dbReference type="ARBA" id="ARBA00022692"/>
    </source>
</evidence>
<evidence type="ECO:0000313" key="12">
    <source>
        <dbReference type="EMBL" id="AJI21259.1"/>
    </source>
</evidence>
<dbReference type="Pfam" id="PF02628">
    <property type="entry name" value="COX15-CtaA"/>
    <property type="match status" value="2"/>
</dbReference>
<keyword evidence="6" id="KW-0560">Oxidoreductase</keyword>
<dbReference type="GO" id="GO:0016020">
    <property type="term" value="C:membrane"/>
    <property type="evidence" value="ECO:0007669"/>
    <property type="project" value="UniProtKB-SubCell"/>
</dbReference>
<evidence type="ECO:0000256" key="2">
    <source>
        <dbReference type="ARBA" id="ARBA00022475"/>
    </source>
</evidence>
<dbReference type="HOGENOM" id="CLU_041525_3_0_9"/>
<protein>
    <submittedName>
        <fullName evidence="12">Cytochrome oxidase assembly family protein</fullName>
    </submittedName>
</protein>
<accession>A0A0B6AN40</accession>
<evidence type="ECO:0000256" key="5">
    <source>
        <dbReference type="ARBA" id="ARBA00022989"/>
    </source>
</evidence>
<dbReference type="Proteomes" id="UP000031829">
    <property type="component" value="Chromosome"/>
</dbReference>
<evidence type="ECO:0000256" key="1">
    <source>
        <dbReference type="ARBA" id="ARBA00004141"/>
    </source>
</evidence>
<keyword evidence="2" id="KW-1003">Cell membrane</keyword>
<dbReference type="GO" id="GO:0046872">
    <property type="term" value="F:metal ion binding"/>
    <property type="evidence" value="ECO:0007669"/>
    <property type="project" value="UniProtKB-KW"/>
</dbReference>
<dbReference type="InterPro" id="IPR050450">
    <property type="entry name" value="COX15/CtaA_HemeA_synthase"/>
</dbReference>
<dbReference type="PROSITE" id="PS51257">
    <property type="entry name" value="PROKAR_LIPOPROTEIN"/>
    <property type="match status" value="1"/>
</dbReference>
<keyword evidence="4" id="KW-0479">Metal-binding</keyword>
<evidence type="ECO:0000256" key="6">
    <source>
        <dbReference type="ARBA" id="ARBA00023002"/>
    </source>
</evidence>
<evidence type="ECO:0000256" key="8">
    <source>
        <dbReference type="ARBA" id="ARBA00023133"/>
    </source>
</evidence>
<dbReference type="PANTHER" id="PTHR35457:SF1">
    <property type="entry name" value="HEME A SYNTHASE"/>
    <property type="match status" value="1"/>
</dbReference>
<evidence type="ECO:0000256" key="10">
    <source>
        <dbReference type="ARBA" id="ARBA00023157"/>
    </source>
</evidence>
<keyword evidence="8" id="KW-0350">Heme biosynthesis</keyword>
<dbReference type="InterPro" id="IPR003780">
    <property type="entry name" value="COX15/CtaA_fam"/>
</dbReference>
<dbReference type="EMBL" id="CP009920">
    <property type="protein sequence ID" value="AJI21259.1"/>
    <property type="molecule type" value="Genomic_DNA"/>
</dbReference>
<evidence type="ECO:0000256" key="9">
    <source>
        <dbReference type="ARBA" id="ARBA00023136"/>
    </source>
</evidence>
<keyword evidence="10" id="KW-1015">Disulfide bond</keyword>
<proteinExistence type="predicted"/>
<dbReference type="GeneID" id="93642222"/>
<gene>
    <name evidence="12" type="ORF">BG04_4207</name>
</gene>
<dbReference type="GO" id="GO:0016491">
    <property type="term" value="F:oxidoreductase activity"/>
    <property type="evidence" value="ECO:0007669"/>
    <property type="project" value="UniProtKB-KW"/>
</dbReference>
<sequence>MRNLFKITAIFTTIVMFILMIAGSLVTTTGSGLGCGNEWPLCNGQLIPEYAVATMIEYTHRLITAFAGLLVLAFSIWAWIRYRRNREVKILAIMSIAFIIIESLLGASAVIWPQSAEALALHFGLSLIAFTGVFLLSIFVIQKDRSDHFIKGAVTGKFRWLAWFTLIFTYCDIYLGAYVRHKGASLACTSFPACYGNTLIPKLSGTTGIHFAHRFAALVLFVLIIWIMVSAIKQYKETRRDIYYASIIAVALTIAQIFSGIFVVMSRLNVFATLSHSAFITALFATLSYICVQTLKGRRH</sequence>
<organism evidence="12 13">
    <name type="scientific">Priestia megaterium (strain ATCC 14581 / DSM 32 / CCUG 1817 / JCM 2506 / NBRC 15308 / NCIMB 9376 / NCTC 10342 / NRRL B-14308 / VKM B-512 / Ford 19)</name>
    <name type="common">Bacillus megaterium</name>
    <dbReference type="NCBI Taxonomy" id="1348623"/>
    <lineage>
        <taxon>Bacteria</taxon>
        <taxon>Bacillati</taxon>
        <taxon>Bacillota</taxon>
        <taxon>Bacilli</taxon>
        <taxon>Bacillales</taxon>
        <taxon>Bacillaceae</taxon>
        <taxon>Priestia</taxon>
    </lineage>
</organism>
<keyword evidence="5" id="KW-1133">Transmembrane helix</keyword>
<evidence type="ECO:0000256" key="7">
    <source>
        <dbReference type="ARBA" id="ARBA00023004"/>
    </source>
</evidence>